<dbReference type="Gene3D" id="3.40.50.1820">
    <property type="entry name" value="alpha/beta hydrolase"/>
    <property type="match status" value="1"/>
</dbReference>
<accession>A0ABT3MVF0</accession>
<dbReference type="RefSeq" id="WP_262568179.1">
    <property type="nucleotide sequence ID" value="NZ_JAPFCC010000001.1"/>
</dbReference>
<dbReference type="SUPFAM" id="SSF53474">
    <property type="entry name" value="alpha/beta-Hydrolases"/>
    <property type="match status" value="1"/>
</dbReference>
<evidence type="ECO:0000259" key="1">
    <source>
        <dbReference type="Pfam" id="PF03959"/>
    </source>
</evidence>
<dbReference type="InterPro" id="IPR005645">
    <property type="entry name" value="FSH-like_dom"/>
</dbReference>
<keyword evidence="3" id="KW-1185">Reference proteome</keyword>
<sequence length="302" mass="34298">MQTQQLVSGIIVSIKTLITKNKMRHFHLFLILVLFLFSGCQTTESLKTSTQLARQKHLSIQIIQTSGFPIMAMQPGFDKSSDILRIYIEGDGKAWMRSGRPSSNPTPVNRLVHKIMTKDEKRDIAYLARPCQFIMQPDCSSYIWTFGRYDQKVIDSMNEAITKLKQQYDFKQLELIGYSGGATIALIIAAKRNDVISVRTVAGNLDPEFTNNFHKVSPMPTALNPVSFANNLKQVPQIHFYGENDPIIPKDISDHYLKYFVDSTCIQTVLVEKASHHDGWAKKWAGLLTKEAQCKTKKAHIY</sequence>
<comment type="caution">
    <text evidence="2">The sequence shown here is derived from an EMBL/GenBank/DDBJ whole genome shotgun (WGS) entry which is preliminary data.</text>
</comment>
<evidence type="ECO:0000313" key="2">
    <source>
        <dbReference type="EMBL" id="MCW7553345.1"/>
    </source>
</evidence>
<gene>
    <name evidence="2" type="ORF">NX722_12005</name>
</gene>
<proteinExistence type="predicted"/>
<feature type="domain" description="Serine hydrolase" evidence="1">
    <location>
        <begin position="125"/>
        <end position="268"/>
    </location>
</feature>
<name>A0ABT3MVF0_9GAMM</name>
<dbReference type="GO" id="GO:0016787">
    <property type="term" value="F:hydrolase activity"/>
    <property type="evidence" value="ECO:0007669"/>
    <property type="project" value="UniProtKB-KW"/>
</dbReference>
<organism evidence="2 3">
    <name type="scientific">Endozoicomonas gorgoniicola</name>
    <dbReference type="NCBI Taxonomy" id="1234144"/>
    <lineage>
        <taxon>Bacteria</taxon>
        <taxon>Pseudomonadati</taxon>
        <taxon>Pseudomonadota</taxon>
        <taxon>Gammaproteobacteria</taxon>
        <taxon>Oceanospirillales</taxon>
        <taxon>Endozoicomonadaceae</taxon>
        <taxon>Endozoicomonas</taxon>
    </lineage>
</organism>
<protein>
    <submittedName>
        <fullName evidence="2">Serine hydrolase family protein</fullName>
    </submittedName>
</protein>
<dbReference type="Proteomes" id="UP001209854">
    <property type="component" value="Unassembled WGS sequence"/>
</dbReference>
<dbReference type="InterPro" id="IPR029058">
    <property type="entry name" value="AB_hydrolase_fold"/>
</dbReference>
<dbReference type="Pfam" id="PF03959">
    <property type="entry name" value="FSH1"/>
    <property type="match status" value="1"/>
</dbReference>
<keyword evidence="2" id="KW-0378">Hydrolase</keyword>
<evidence type="ECO:0000313" key="3">
    <source>
        <dbReference type="Proteomes" id="UP001209854"/>
    </source>
</evidence>
<reference evidence="2 3" key="1">
    <citation type="submission" date="2022-10" db="EMBL/GenBank/DDBJ databases">
        <title>High-quality genome sequences of two octocoral-associated bacteria, Endozoicomonas euniceicola EF212 and Endozoicomonas gorgoniicola PS125.</title>
        <authorList>
            <person name="Chiou Y.-J."/>
            <person name="Chen Y.-H."/>
        </authorList>
    </citation>
    <scope>NUCLEOTIDE SEQUENCE [LARGE SCALE GENOMIC DNA]</scope>
    <source>
        <strain evidence="2 3">PS125</strain>
    </source>
</reference>
<dbReference type="EMBL" id="JAPFCC010000001">
    <property type="protein sequence ID" value="MCW7553345.1"/>
    <property type="molecule type" value="Genomic_DNA"/>
</dbReference>